<name>A0ACB8XIS7_ARCLA</name>
<dbReference type="EMBL" id="CM042063">
    <property type="protein sequence ID" value="KAI3666945.1"/>
    <property type="molecule type" value="Genomic_DNA"/>
</dbReference>
<dbReference type="Proteomes" id="UP001055879">
    <property type="component" value="Linkage Group LG17"/>
</dbReference>
<evidence type="ECO:0000313" key="2">
    <source>
        <dbReference type="Proteomes" id="UP001055879"/>
    </source>
</evidence>
<organism evidence="1 2">
    <name type="scientific">Arctium lappa</name>
    <name type="common">Greater burdock</name>
    <name type="synonym">Lappa major</name>
    <dbReference type="NCBI Taxonomy" id="4217"/>
    <lineage>
        <taxon>Eukaryota</taxon>
        <taxon>Viridiplantae</taxon>
        <taxon>Streptophyta</taxon>
        <taxon>Embryophyta</taxon>
        <taxon>Tracheophyta</taxon>
        <taxon>Spermatophyta</taxon>
        <taxon>Magnoliopsida</taxon>
        <taxon>eudicotyledons</taxon>
        <taxon>Gunneridae</taxon>
        <taxon>Pentapetalae</taxon>
        <taxon>asterids</taxon>
        <taxon>campanulids</taxon>
        <taxon>Asterales</taxon>
        <taxon>Asteraceae</taxon>
        <taxon>Carduoideae</taxon>
        <taxon>Cardueae</taxon>
        <taxon>Arctiinae</taxon>
        <taxon>Arctium</taxon>
    </lineage>
</organism>
<comment type="caution">
    <text evidence="1">The sequence shown here is derived from an EMBL/GenBank/DDBJ whole genome shotgun (WGS) entry which is preliminary data.</text>
</comment>
<reference evidence="2" key="1">
    <citation type="journal article" date="2022" name="Mol. Ecol. Resour.">
        <title>The genomes of chicory, endive, great burdock and yacon provide insights into Asteraceae palaeo-polyploidization history and plant inulin production.</title>
        <authorList>
            <person name="Fan W."/>
            <person name="Wang S."/>
            <person name="Wang H."/>
            <person name="Wang A."/>
            <person name="Jiang F."/>
            <person name="Liu H."/>
            <person name="Zhao H."/>
            <person name="Xu D."/>
            <person name="Zhang Y."/>
        </authorList>
    </citation>
    <scope>NUCLEOTIDE SEQUENCE [LARGE SCALE GENOMIC DNA]</scope>
    <source>
        <strain evidence="2">cv. Niubang</strain>
    </source>
</reference>
<protein>
    <submittedName>
        <fullName evidence="1">Uncharacterized protein</fullName>
    </submittedName>
</protein>
<keyword evidence="2" id="KW-1185">Reference proteome</keyword>
<gene>
    <name evidence="1" type="ORF">L6452_41986</name>
</gene>
<sequence>MASQTTLIKLKNVKFDIAASQLTPNNYLALVDFSNKKPSPHLQYADDFLKDSSIAYALKVAPPASRTLLQLFWYTAEKIQVTTRFLDLMGYQWDFKPRTNNLDKKLTKILKEKMPSELNYILTHIIQCLTGKMGSLDQASKVQLQMGFSVVAGRHIDYATNIFEDLLSKVEKAERELKIPYVRSLTSSLLPTSFVDRSSTAVPSTTSVALTTDSVLVESLSTSLNTNKSVVNTAGAELKTLSSAVSTKVEASQLSALEEEAMSLKTNVDANSTQLQSLNGHVDNLTREAKALSGKINSSNQLLAEILAKLKAPAPEPEPSFTDDDRMSLTLTADFVIGATSLIPEIEDRLKALEDDAWKTSVDDSVVATVNTSPVDHDKEGEKDLEEENAVVNIEVVTNEPPPHVEGEKTAEELAVTPPSSSLVIMEEEIMKKKMMNRNLIWKINVPRMSSLMMMTTRRIHPYGSSLRQSLLQPSDERSRNK</sequence>
<reference evidence="1 2" key="2">
    <citation type="journal article" date="2022" name="Mol. Ecol. Resour.">
        <title>The genomes of chicory, endive, great burdock and yacon provide insights into Asteraceae paleo-polyploidization history and plant inulin production.</title>
        <authorList>
            <person name="Fan W."/>
            <person name="Wang S."/>
            <person name="Wang H."/>
            <person name="Wang A."/>
            <person name="Jiang F."/>
            <person name="Liu H."/>
            <person name="Zhao H."/>
            <person name="Xu D."/>
            <person name="Zhang Y."/>
        </authorList>
    </citation>
    <scope>NUCLEOTIDE SEQUENCE [LARGE SCALE GENOMIC DNA]</scope>
    <source>
        <strain evidence="2">cv. Niubang</strain>
    </source>
</reference>
<evidence type="ECO:0000313" key="1">
    <source>
        <dbReference type="EMBL" id="KAI3666945.1"/>
    </source>
</evidence>
<accession>A0ACB8XIS7</accession>
<proteinExistence type="predicted"/>